<keyword evidence="3" id="KW-1185">Reference proteome</keyword>
<dbReference type="Proteomes" id="UP001500630">
    <property type="component" value="Unassembled WGS sequence"/>
</dbReference>
<proteinExistence type="predicted"/>
<gene>
    <name evidence="2" type="ORF">GCM10022419_098120</name>
</gene>
<evidence type="ECO:0000313" key="2">
    <source>
        <dbReference type="EMBL" id="GAA3598844.1"/>
    </source>
</evidence>
<feature type="signal peptide" evidence="1">
    <location>
        <begin position="1"/>
        <end position="16"/>
    </location>
</feature>
<dbReference type="Gene3D" id="2.50.20.20">
    <property type="match status" value="1"/>
</dbReference>
<evidence type="ECO:0000313" key="3">
    <source>
        <dbReference type="Proteomes" id="UP001500630"/>
    </source>
</evidence>
<comment type="caution">
    <text evidence="2">The sequence shown here is derived from an EMBL/GenBank/DDBJ whole genome shotgun (WGS) entry which is preliminary data.</text>
</comment>
<evidence type="ECO:0000256" key="1">
    <source>
        <dbReference type="SAM" id="SignalP"/>
    </source>
</evidence>
<name>A0ABP6Z5Q5_9ACTN</name>
<keyword evidence="1" id="KW-0732">Signal</keyword>
<accession>A0ABP6Z5Q5</accession>
<dbReference type="EMBL" id="BAABDQ010000033">
    <property type="protein sequence ID" value="GAA3598844.1"/>
    <property type="molecule type" value="Genomic_DNA"/>
</dbReference>
<organism evidence="2 3">
    <name type="scientific">Nonomuraea rosea</name>
    <dbReference type="NCBI Taxonomy" id="638574"/>
    <lineage>
        <taxon>Bacteria</taxon>
        <taxon>Bacillati</taxon>
        <taxon>Actinomycetota</taxon>
        <taxon>Actinomycetes</taxon>
        <taxon>Streptosporangiales</taxon>
        <taxon>Streptosporangiaceae</taxon>
        <taxon>Nonomuraea</taxon>
    </lineage>
</organism>
<feature type="chain" id="PRO_5046336687" description="Lipoprotein" evidence="1">
    <location>
        <begin position="17"/>
        <end position="234"/>
    </location>
</feature>
<sequence>MVACGVLALVTVPAQAAPKDPVSALKAVSAPGHGVRFTDTVTWSDGTDERGARDNKGAFMFGKKGIAAFDITMDYGGDRKTRFISIGKTGYYSGSLLDGMLPEGKTWYKTAGGGAVPDAWAQVVNPAEPRTLAALIKKGARKGNVVTGSITLKELKAVSAWIGAANTGKENEGVKVAYTLTLSSAGLVSRVRTSFTLSKDGELNMVTVDSRYTGWGSKVSIKAPAPGSVTTEFR</sequence>
<protein>
    <recommendedName>
        <fullName evidence="4">Lipoprotein</fullName>
    </recommendedName>
</protein>
<evidence type="ECO:0008006" key="4">
    <source>
        <dbReference type="Google" id="ProtNLM"/>
    </source>
</evidence>
<reference evidence="3" key="1">
    <citation type="journal article" date="2019" name="Int. J. Syst. Evol. Microbiol.">
        <title>The Global Catalogue of Microorganisms (GCM) 10K type strain sequencing project: providing services to taxonomists for standard genome sequencing and annotation.</title>
        <authorList>
            <consortium name="The Broad Institute Genomics Platform"/>
            <consortium name="The Broad Institute Genome Sequencing Center for Infectious Disease"/>
            <person name="Wu L."/>
            <person name="Ma J."/>
        </authorList>
    </citation>
    <scope>NUCLEOTIDE SEQUENCE [LARGE SCALE GENOMIC DNA]</scope>
    <source>
        <strain evidence="3">JCM 17326</strain>
    </source>
</reference>